<sequence>MQNQITTNLLILLLFKIQLTPQLYHQVIVISRIRDTKHHQNLQISFVQINKSLKIIESNKQKKNQIKLISLNFLILSCIAIRIAIINYQNHLLAQDLILKQILIPLMCYKEQAKQANCNSNKKTQTLNRKSNSLKCFCQQIKN</sequence>
<evidence type="ECO:0000313" key="4">
    <source>
        <dbReference type="Proteomes" id="UP000009168"/>
    </source>
</evidence>
<keyword evidence="1" id="KW-1133">Transmembrane helix</keyword>
<keyword evidence="2" id="KW-0732">Signal</keyword>
<proteinExistence type="predicted"/>
<evidence type="ECO:0000313" key="3">
    <source>
        <dbReference type="EMBL" id="EWS72147.1"/>
    </source>
</evidence>
<dbReference type="Proteomes" id="UP000009168">
    <property type="component" value="Unassembled WGS sequence"/>
</dbReference>
<feature type="transmembrane region" description="Helical" evidence="1">
    <location>
        <begin position="68"/>
        <end position="88"/>
    </location>
</feature>
<feature type="signal peptide" evidence="2">
    <location>
        <begin position="1"/>
        <end position="25"/>
    </location>
</feature>
<protein>
    <submittedName>
        <fullName evidence="3">Transmembrane protein, putative</fullName>
    </submittedName>
</protein>
<reference evidence="4" key="1">
    <citation type="journal article" date="2006" name="PLoS Biol.">
        <title>Macronuclear genome sequence of the ciliate Tetrahymena thermophila, a model eukaryote.</title>
        <authorList>
            <person name="Eisen J.A."/>
            <person name="Coyne R.S."/>
            <person name="Wu M."/>
            <person name="Wu D."/>
            <person name="Thiagarajan M."/>
            <person name="Wortman J.R."/>
            <person name="Badger J.H."/>
            <person name="Ren Q."/>
            <person name="Amedeo P."/>
            <person name="Jones K.M."/>
            <person name="Tallon L.J."/>
            <person name="Delcher A.L."/>
            <person name="Salzberg S.L."/>
            <person name="Silva J.C."/>
            <person name="Haas B.J."/>
            <person name="Majoros W.H."/>
            <person name="Farzad M."/>
            <person name="Carlton J.M."/>
            <person name="Smith R.K. Jr."/>
            <person name="Garg J."/>
            <person name="Pearlman R.E."/>
            <person name="Karrer K.M."/>
            <person name="Sun L."/>
            <person name="Manning G."/>
            <person name="Elde N.C."/>
            <person name="Turkewitz A.P."/>
            <person name="Asai D.J."/>
            <person name="Wilkes D.E."/>
            <person name="Wang Y."/>
            <person name="Cai H."/>
            <person name="Collins K."/>
            <person name="Stewart B.A."/>
            <person name="Lee S.R."/>
            <person name="Wilamowska K."/>
            <person name="Weinberg Z."/>
            <person name="Ruzzo W.L."/>
            <person name="Wloga D."/>
            <person name="Gaertig J."/>
            <person name="Frankel J."/>
            <person name="Tsao C.-C."/>
            <person name="Gorovsky M.A."/>
            <person name="Keeling P.J."/>
            <person name="Waller R.F."/>
            <person name="Patron N.J."/>
            <person name="Cherry J.M."/>
            <person name="Stover N.A."/>
            <person name="Krieger C.J."/>
            <person name="del Toro C."/>
            <person name="Ryder H.F."/>
            <person name="Williamson S.C."/>
            <person name="Barbeau R.A."/>
            <person name="Hamilton E.P."/>
            <person name="Orias E."/>
        </authorList>
    </citation>
    <scope>NUCLEOTIDE SEQUENCE [LARGE SCALE GENOMIC DNA]</scope>
    <source>
        <strain evidence="4">SB210</strain>
    </source>
</reference>
<keyword evidence="1" id="KW-0472">Membrane</keyword>
<organism evidence="3 4">
    <name type="scientific">Tetrahymena thermophila (strain SB210)</name>
    <dbReference type="NCBI Taxonomy" id="312017"/>
    <lineage>
        <taxon>Eukaryota</taxon>
        <taxon>Sar</taxon>
        <taxon>Alveolata</taxon>
        <taxon>Ciliophora</taxon>
        <taxon>Intramacronucleata</taxon>
        <taxon>Oligohymenophorea</taxon>
        <taxon>Hymenostomatida</taxon>
        <taxon>Tetrahymenina</taxon>
        <taxon>Tetrahymenidae</taxon>
        <taxon>Tetrahymena</taxon>
    </lineage>
</organism>
<gene>
    <name evidence="3" type="ORF">TTHERM_001100341</name>
</gene>
<dbReference type="GeneID" id="24441691"/>
<dbReference type="KEGG" id="tet:TTHERM_001100341"/>
<keyword evidence="1 3" id="KW-0812">Transmembrane</keyword>
<keyword evidence="4" id="KW-1185">Reference proteome</keyword>
<dbReference type="EMBL" id="GG662486">
    <property type="protein sequence ID" value="EWS72147.1"/>
    <property type="molecule type" value="Genomic_DNA"/>
</dbReference>
<dbReference type="InParanoid" id="W7X3Y2"/>
<name>W7X3Y2_TETTS</name>
<dbReference type="AlphaFoldDB" id="W7X3Y2"/>
<dbReference type="RefSeq" id="XP_012655309.1">
    <property type="nucleotide sequence ID" value="XM_012799855.1"/>
</dbReference>
<evidence type="ECO:0000256" key="2">
    <source>
        <dbReference type="SAM" id="SignalP"/>
    </source>
</evidence>
<evidence type="ECO:0000256" key="1">
    <source>
        <dbReference type="SAM" id="Phobius"/>
    </source>
</evidence>
<feature type="chain" id="PRO_5004903263" evidence="2">
    <location>
        <begin position="26"/>
        <end position="143"/>
    </location>
</feature>
<accession>W7X3Y2</accession>